<feature type="transmembrane region" description="Helical" evidence="1">
    <location>
        <begin position="23"/>
        <end position="45"/>
    </location>
</feature>
<keyword evidence="1" id="KW-1133">Transmembrane helix</keyword>
<dbReference type="EMBL" id="CP003098">
    <property type="protein sequence ID" value="AET33142.1"/>
    <property type="molecule type" value="Genomic_DNA"/>
</dbReference>
<sequence>MSFETFGDMSRLIYGWRGWVVDVVYYVVGFSLTIIGLLGGALYWLGAKFKEIENRFRDVDSRFERLEREMRLGFEDVSKRDADLKGYIDRRLDRLLHGFAGYREFFVEFLAAEGVIDKRSADLARGELWRVVKLVGANPLTREEVERLKALIEKEELTYDEAVWLRDVARRLILEYGTPETWKLHIYASIWVALARRKEEEKGHRDSS</sequence>
<evidence type="ECO:0000313" key="2">
    <source>
        <dbReference type="EMBL" id="AET33142.1"/>
    </source>
</evidence>
<dbReference type="KEGG" id="pyr:P186_1732"/>
<dbReference type="BioCyc" id="PSP1104324:GJSN-1697-MONOMER"/>
<organism evidence="2 3">
    <name type="scientific">Pyrobaculum ferrireducens</name>
    <dbReference type="NCBI Taxonomy" id="1104324"/>
    <lineage>
        <taxon>Archaea</taxon>
        <taxon>Thermoproteota</taxon>
        <taxon>Thermoprotei</taxon>
        <taxon>Thermoproteales</taxon>
        <taxon>Thermoproteaceae</taxon>
        <taxon>Pyrobaculum</taxon>
    </lineage>
</organism>
<dbReference type="Gene3D" id="6.10.250.2540">
    <property type="match status" value="1"/>
</dbReference>
<reference evidence="2 3" key="1">
    <citation type="journal article" date="2012" name="J. Bacteriol.">
        <title>Complete genome sequence of strain 1860, a crenarchaeon of the genus pyrobaculum able to grow with various electron acceptors.</title>
        <authorList>
            <person name="Mardanov A.V."/>
            <person name="Gumerov V.M."/>
            <person name="Slobodkina G.B."/>
            <person name="Beletsky A.V."/>
            <person name="Bonch-Osmolovskaya E.A."/>
            <person name="Ravin N.V."/>
            <person name="Skryabin K.G."/>
        </authorList>
    </citation>
    <scope>NUCLEOTIDE SEQUENCE [LARGE SCALE GENOMIC DNA]</scope>
    <source>
        <strain evidence="2 3">1860</strain>
    </source>
</reference>
<dbReference type="AlphaFoldDB" id="G7VGP2"/>
<keyword evidence="1" id="KW-0812">Transmembrane</keyword>
<dbReference type="HOGENOM" id="CLU_084123_0_0_2"/>
<proteinExistence type="predicted"/>
<dbReference type="Proteomes" id="UP000005867">
    <property type="component" value="Chromosome"/>
</dbReference>
<gene>
    <name evidence="2" type="ORF">P186_1732</name>
</gene>
<evidence type="ECO:0008006" key="4">
    <source>
        <dbReference type="Google" id="ProtNLM"/>
    </source>
</evidence>
<accession>G7VGP2</accession>
<keyword evidence="3" id="KW-1185">Reference proteome</keyword>
<keyword evidence="1" id="KW-0472">Membrane</keyword>
<dbReference type="eggNOG" id="arCOG03876">
    <property type="taxonomic scope" value="Archaea"/>
</dbReference>
<evidence type="ECO:0000256" key="1">
    <source>
        <dbReference type="SAM" id="Phobius"/>
    </source>
</evidence>
<protein>
    <recommendedName>
        <fullName evidence="4">PaREP5ab</fullName>
    </recommendedName>
</protein>
<name>G7VGP2_9CREN</name>
<evidence type="ECO:0000313" key="3">
    <source>
        <dbReference type="Proteomes" id="UP000005867"/>
    </source>
</evidence>